<evidence type="ECO:0000313" key="3">
    <source>
        <dbReference type="Proteomes" id="UP001162131"/>
    </source>
</evidence>
<protein>
    <submittedName>
        <fullName evidence="2">Uncharacterized protein</fullName>
    </submittedName>
</protein>
<evidence type="ECO:0000256" key="1">
    <source>
        <dbReference type="SAM" id="MobiDB-lite"/>
    </source>
</evidence>
<dbReference type="Proteomes" id="UP001162131">
    <property type="component" value="Unassembled WGS sequence"/>
</dbReference>
<organism evidence="2 3">
    <name type="scientific">Blepharisma stoltei</name>
    <dbReference type="NCBI Taxonomy" id="1481888"/>
    <lineage>
        <taxon>Eukaryota</taxon>
        <taxon>Sar</taxon>
        <taxon>Alveolata</taxon>
        <taxon>Ciliophora</taxon>
        <taxon>Postciliodesmatophora</taxon>
        <taxon>Heterotrichea</taxon>
        <taxon>Heterotrichida</taxon>
        <taxon>Blepharismidae</taxon>
        <taxon>Blepharisma</taxon>
    </lineage>
</organism>
<accession>A0AAU9J8H3</accession>
<gene>
    <name evidence="2" type="ORF">BSTOLATCC_MIC30685</name>
</gene>
<feature type="compositionally biased region" description="Polar residues" evidence="1">
    <location>
        <begin position="102"/>
        <end position="111"/>
    </location>
</feature>
<dbReference type="AlphaFoldDB" id="A0AAU9J8H3"/>
<sequence>MENTITEGKERRTVSFIPDSKYVLYAKFATLEQAMEFPEEFVIDGQTVWMNHAGALVRTVCNDRGHNEAGHERVMAARCRLKSKKGRGETQNSSEAMKIVNTKLTNSKYSD</sequence>
<dbReference type="EMBL" id="CAJZBQ010000030">
    <property type="protein sequence ID" value="CAG9322070.1"/>
    <property type="molecule type" value="Genomic_DNA"/>
</dbReference>
<proteinExistence type="predicted"/>
<reference evidence="2" key="1">
    <citation type="submission" date="2021-09" db="EMBL/GenBank/DDBJ databases">
        <authorList>
            <consortium name="AG Swart"/>
            <person name="Singh M."/>
            <person name="Singh A."/>
            <person name="Seah K."/>
            <person name="Emmerich C."/>
        </authorList>
    </citation>
    <scope>NUCLEOTIDE SEQUENCE</scope>
    <source>
        <strain evidence="2">ATCC30299</strain>
    </source>
</reference>
<feature type="region of interest" description="Disordered" evidence="1">
    <location>
        <begin position="82"/>
        <end position="111"/>
    </location>
</feature>
<name>A0AAU9J8H3_9CILI</name>
<evidence type="ECO:0000313" key="2">
    <source>
        <dbReference type="EMBL" id="CAG9322070.1"/>
    </source>
</evidence>
<keyword evidence="3" id="KW-1185">Reference proteome</keyword>
<comment type="caution">
    <text evidence="2">The sequence shown here is derived from an EMBL/GenBank/DDBJ whole genome shotgun (WGS) entry which is preliminary data.</text>
</comment>